<dbReference type="Proteomes" id="UP001190700">
    <property type="component" value="Unassembled WGS sequence"/>
</dbReference>
<accession>A0AAE0FD73</accession>
<sequence>MHGSQPGGGDLAPGINLFQSEDSNLKSVICNLKSVLTIQDDCTNAQAYQTTRTVMYLLDGACSTQQKINNEAKNPYLRATARPPPHARVPNHRSSRAIKLYDNDDFTMWLGYETAPDPSPPASARAAGNNEHTSYVQGVQETLQLLAQTRTAPKAMEVPKDGNFSHDRRSRGGDVGGRLIPRSMPKEPFPVDLPKELSKRMRMDGIVNFKPVVSAQHGGGDTTSERPIASEAQDIGSNCPPARAAINTVPKPGDPSAFEDEAAPEVSMPEESASPVSPGAEPAAEESLELLSRALTMKHSEVLEALRNIEAAHEEEEPSDAHALRWVPMLATDRFVHADDCESFLEHQQRLKDNTTLVSSGVNGHGVQLKKRDQREEHEEAVPATSSAVTPALLSPWLQFTKDDNTRLGVGVRGSTAERGGGMDSRPPRATPGGVARHKDVSLSTVEVEFQGLRDLAQVVPAARPTSSTPLLEQPPARATPRDLPLSSRHTTIRNASPTRPDLSATTSSVPPDPWTSSCSPAQTPRPEDNCPGNRIHTSALAVSVSSDFDAAGVAAPTKPNGSAQMYIQEIVVTPPASPEERVPPSDCTNSASTAAKLCPTPPSQPSPAPEPSTMKEHIAGCSPQQRTSRQRDVVSARAPATQIAAVPPRATSARVPSGHTREELRRPVSSCNAPPKRSPSTAPGFAPLLHTKSSVVAAAAAPSPRFVITGGAAATMVLPKASRRSWCKKKDGAIQPGAQKPGSAAWQRPLSEEGWQRPSRRPNTARSDRPQSTRANLQRSLSLQRGSPTVWRTLHTSRAGHCAPGCPVSYVSQSQGERAAGTLWTPALGGGVQWKTDMSRISLGFADPQAPSARVPPAECRSAADDGAEKAKQKRHPEQRCYTWNSDVFRDFDDFEHARSTPPVMPDMQ</sequence>
<feature type="compositionally biased region" description="Polar residues" evidence="1">
    <location>
        <begin position="773"/>
        <end position="788"/>
    </location>
</feature>
<evidence type="ECO:0000256" key="1">
    <source>
        <dbReference type="SAM" id="MobiDB-lite"/>
    </source>
</evidence>
<feature type="region of interest" description="Disordered" evidence="1">
    <location>
        <begin position="462"/>
        <end position="532"/>
    </location>
</feature>
<evidence type="ECO:0000313" key="2">
    <source>
        <dbReference type="EMBL" id="KAK3257475.1"/>
    </source>
</evidence>
<organism evidence="2 3">
    <name type="scientific">Cymbomonas tetramitiformis</name>
    <dbReference type="NCBI Taxonomy" id="36881"/>
    <lineage>
        <taxon>Eukaryota</taxon>
        <taxon>Viridiplantae</taxon>
        <taxon>Chlorophyta</taxon>
        <taxon>Pyramimonadophyceae</taxon>
        <taxon>Pyramimonadales</taxon>
        <taxon>Pyramimonadaceae</taxon>
        <taxon>Cymbomonas</taxon>
    </lineage>
</organism>
<dbReference type="AlphaFoldDB" id="A0AAE0FD73"/>
<keyword evidence="3" id="KW-1185">Reference proteome</keyword>
<feature type="compositionally biased region" description="Basic and acidic residues" evidence="1">
    <location>
        <begin position="370"/>
        <end position="381"/>
    </location>
</feature>
<feature type="compositionally biased region" description="Low complexity" evidence="1">
    <location>
        <begin position="269"/>
        <end position="280"/>
    </location>
</feature>
<feature type="compositionally biased region" description="Basic and acidic residues" evidence="1">
    <location>
        <begin position="157"/>
        <end position="172"/>
    </location>
</feature>
<feature type="compositionally biased region" description="Basic and acidic residues" evidence="1">
    <location>
        <begin position="863"/>
        <end position="878"/>
    </location>
</feature>
<comment type="caution">
    <text evidence="2">The sequence shown here is derived from an EMBL/GenBank/DDBJ whole genome shotgun (WGS) entry which is preliminary data.</text>
</comment>
<name>A0AAE0FD73_9CHLO</name>
<feature type="region of interest" description="Disordered" evidence="1">
    <location>
        <begin position="576"/>
        <end position="628"/>
    </location>
</feature>
<proteinExistence type="predicted"/>
<feature type="region of interest" description="Disordered" evidence="1">
    <location>
        <begin position="357"/>
        <end position="388"/>
    </location>
</feature>
<gene>
    <name evidence="2" type="ORF">CYMTET_33443</name>
</gene>
<feature type="region of interest" description="Disordered" evidence="1">
    <location>
        <begin position="413"/>
        <end position="440"/>
    </location>
</feature>
<feature type="region of interest" description="Disordered" evidence="1">
    <location>
        <begin position="157"/>
        <end position="192"/>
    </location>
</feature>
<evidence type="ECO:0000313" key="3">
    <source>
        <dbReference type="Proteomes" id="UP001190700"/>
    </source>
</evidence>
<feature type="compositionally biased region" description="Polar residues" evidence="1">
    <location>
        <begin position="488"/>
        <end position="523"/>
    </location>
</feature>
<feature type="region of interest" description="Disordered" evidence="1">
    <location>
        <begin position="647"/>
        <end position="687"/>
    </location>
</feature>
<dbReference type="EMBL" id="LGRX02020466">
    <property type="protein sequence ID" value="KAK3257475.1"/>
    <property type="molecule type" value="Genomic_DNA"/>
</dbReference>
<protein>
    <submittedName>
        <fullName evidence="2">Uncharacterized protein</fullName>
    </submittedName>
</protein>
<feature type="region of interest" description="Disordered" evidence="1">
    <location>
        <begin position="729"/>
        <end position="790"/>
    </location>
</feature>
<feature type="region of interest" description="Disordered" evidence="1">
    <location>
        <begin position="249"/>
        <end position="280"/>
    </location>
</feature>
<reference evidence="2 3" key="1">
    <citation type="journal article" date="2015" name="Genome Biol. Evol.">
        <title>Comparative Genomics of a Bacterivorous Green Alga Reveals Evolutionary Causalities and Consequences of Phago-Mixotrophic Mode of Nutrition.</title>
        <authorList>
            <person name="Burns J.A."/>
            <person name="Paasch A."/>
            <person name="Narechania A."/>
            <person name="Kim E."/>
        </authorList>
    </citation>
    <scope>NUCLEOTIDE SEQUENCE [LARGE SCALE GENOMIC DNA]</scope>
    <source>
        <strain evidence="2 3">PLY_AMNH</strain>
    </source>
</reference>
<feature type="compositionally biased region" description="Pro residues" evidence="1">
    <location>
        <begin position="600"/>
        <end position="611"/>
    </location>
</feature>
<feature type="region of interest" description="Disordered" evidence="1">
    <location>
        <begin position="849"/>
        <end position="878"/>
    </location>
</feature>